<feature type="compositionally biased region" description="Acidic residues" evidence="1">
    <location>
        <begin position="428"/>
        <end position="450"/>
    </location>
</feature>
<feature type="domain" description="Tc1-like transposase DDE" evidence="2">
    <location>
        <begin position="178"/>
        <end position="366"/>
    </location>
</feature>
<name>A0A9R0DDM2_SPOFR</name>
<dbReference type="Pfam" id="PF13358">
    <property type="entry name" value="DDE_3"/>
    <property type="match status" value="1"/>
</dbReference>
<proteinExistence type="predicted"/>
<dbReference type="RefSeq" id="XP_035449469.2">
    <property type="nucleotide sequence ID" value="XM_035593576.2"/>
</dbReference>
<feature type="region of interest" description="Disordered" evidence="1">
    <location>
        <begin position="63"/>
        <end position="82"/>
    </location>
</feature>
<keyword evidence="3" id="KW-1185">Reference proteome</keyword>
<accession>A0A9R0DDM2</accession>
<protein>
    <submittedName>
        <fullName evidence="4">Uncharacterized protein LOC118275567</fullName>
    </submittedName>
</protein>
<evidence type="ECO:0000259" key="2">
    <source>
        <dbReference type="Pfam" id="PF13358"/>
    </source>
</evidence>
<evidence type="ECO:0000313" key="3">
    <source>
        <dbReference type="Proteomes" id="UP000829999"/>
    </source>
</evidence>
<feature type="region of interest" description="Disordered" evidence="1">
    <location>
        <begin position="422"/>
        <end position="450"/>
    </location>
</feature>
<evidence type="ECO:0000256" key="1">
    <source>
        <dbReference type="SAM" id="MobiDB-lite"/>
    </source>
</evidence>
<gene>
    <name evidence="4" type="primary">LOC118275567</name>
</gene>
<dbReference type="AlphaFoldDB" id="A0A9R0DDM2"/>
<reference evidence="4" key="1">
    <citation type="submission" date="2025-08" db="UniProtKB">
        <authorList>
            <consortium name="RefSeq"/>
        </authorList>
    </citation>
    <scope>IDENTIFICATION</scope>
    <source>
        <tissue evidence="4">Whole larval tissue</tissue>
    </source>
</reference>
<organism evidence="3 4">
    <name type="scientific">Spodoptera frugiperda</name>
    <name type="common">Fall armyworm</name>
    <dbReference type="NCBI Taxonomy" id="7108"/>
    <lineage>
        <taxon>Eukaryota</taxon>
        <taxon>Metazoa</taxon>
        <taxon>Ecdysozoa</taxon>
        <taxon>Arthropoda</taxon>
        <taxon>Hexapoda</taxon>
        <taxon>Insecta</taxon>
        <taxon>Pterygota</taxon>
        <taxon>Neoptera</taxon>
        <taxon>Endopterygota</taxon>
        <taxon>Lepidoptera</taxon>
        <taxon>Glossata</taxon>
        <taxon>Ditrysia</taxon>
        <taxon>Noctuoidea</taxon>
        <taxon>Noctuidae</taxon>
        <taxon>Amphipyrinae</taxon>
        <taxon>Spodoptera</taxon>
    </lineage>
</organism>
<dbReference type="InterPro" id="IPR038717">
    <property type="entry name" value="Tc1-like_DDE_dom"/>
</dbReference>
<dbReference type="Gene3D" id="3.30.420.10">
    <property type="entry name" value="Ribonuclease H-like superfamily/Ribonuclease H"/>
    <property type="match status" value="1"/>
</dbReference>
<dbReference type="PANTHER" id="PTHR33939:SF1">
    <property type="entry name" value="DUF4371 DOMAIN-CONTAINING PROTEIN"/>
    <property type="match status" value="1"/>
</dbReference>
<dbReference type="PANTHER" id="PTHR33939">
    <property type="entry name" value="PROTEIN CBG22215"/>
    <property type="match status" value="1"/>
</dbReference>
<sequence>MSPKHNKVLNHQARKLIYNLMQFMKKEKEEGAKDLNKVYLRVANATGVSQRTVHRIAAEGNVSGSHAEFRTPGKTRPRAKPVTGLDSFHQGIIKRCIHNFHKTEKEMPTMNKLLAKLKRDINYQGCSTSLRTIVENLGFKRRKPENNRWVLIENTDVRLKRILYLKAIKKYRDEGRPIVFVDESYVRSSHTKSKAWSDGSAQGLKRPISNGQGIVMVHAGSETGFVPNTLLMYKSGTKTGDFNGMNFEIYEKWVRTQLIPNLSPNSVVVIDNAPYHNILMDPAPTSNDKKAKMQSWLEDRGIPYEKEMCKPQLYDLIKKNKDERKKYIVDEMLKKHNHEVLRLPPYHPDLNPVEMAWDTIKGYVASKNVDGNVTRTMELIQEKVNLMGPKECKVLYTKVKEVEDEYRKSDHIIDELTEQIIINTASDSESESEIESDNYSDDEPMPSDSD</sequence>
<dbReference type="OrthoDB" id="2266637at2759"/>
<dbReference type="GeneID" id="118275567"/>
<dbReference type="GO" id="GO:0003676">
    <property type="term" value="F:nucleic acid binding"/>
    <property type="evidence" value="ECO:0007669"/>
    <property type="project" value="InterPro"/>
</dbReference>
<dbReference type="InterPro" id="IPR036397">
    <property type="entry name" value="RNaseH_sf"/>
</dbReference>
<dbReference type="Proteomes" id="UP000829999">
    <property type="component" value="Chromosome 8"/>
</dbReference>
<evidence type="ECO:0000313" key="4">
    <source>
        <dbReference type="RefSeq" id="XP_035449469.2"/>
    </source>
</evidence>